<comment type="caution">
    <text evidence="2">The sequence shown here is derived from an EMBL/GenBank/DDBJ whole genome shotgun (WGS) entry which is preliminary data.</text>
</comment>
<feature type="domain" description="Glyoxalase-like" evidence="1">
    <location>
        <begin position="4"/>
        <end position="184"/>
    </location>
</feature>
<sequence>MLAFDHLVIASKQPKQDQEEFTSTHGLKGVPGGHHKIWGTFNELCYFTNDNYIEWLGLSDHETASNSDNPLIQQFKQTFDQGEFGPFQFALRTTSMDEYITYYEEKGISYHGPFPGERRRPDGSLLKWRMLFPEALDHVKAPLPFLIEWTGKNEPSSKADINSSRFLHLSLGISDFEATKRLFETIYRLPKTTTEATTASYPLENGQLILENGDHLLTQFDHFSITK</sequence>
<evidence type="ECO:0000313" key="2">
    <source>
        <dbReference type="EMBL" id="GGF33352.1"/>
    </source>
</evidence>
<reference evidence="2" key="1">
    <citation type="journal article" date="2014" name="Int. J. Syst. Evol. Microbiol.">
        <title>Complete genome sequence of Corynebacterium casei LMG S-19264T (=DSM 44701T), isolated from a smear-ripened cheese.</title>
        <authorList>
            <consortium name="US DOE Joint Genome Institute (JGI-PGF)"/>
            <person name="Walter F."/>
            <person name="Albersmeier A."/>
            <person name="Kalinowski J."/>
            <person name="Ruckert C."/>
        </authorList>
    </citation>
    <scope>NUCLEOTIDE SEQUENCE</scope>
    <source>
        <strain evidence="2">CGMCC 1.12153</strain>
    </source>
</reference>
<accession>A0A917F1G7</accession>
<dbReference type="Pfam" id="PF13468">
    <property type="entry name" value="Glyoxalase_3"/>
    <property type="match status" value="1"/>
</dbReference>
<evidence type="ECO:0000259" key="1">
    <source>
        <dbReference type="Pfam" id="PF13468"/>
    </source>
</evidence>
<name>A0A917F1G7_HALAA</name>
<dbReference type="EMBL" id="BMEL01000005">
    <property type="protein sequence ID" value="GGF33352.1"/>
    <property type="molecule type" value="Genomic_DNA"/>
</dbReference>
<dbReference type="InterPro" id="IPR025870">
    <property type="entry name" value="Glyoxalase-like_dom"/>
</dbReference>
<dbReference type="RefSeq" id="WP_188378897.1">
    <property type="nucleotide sequence ID" value="NZ_BMEL01000005.1"/>
</dbReference>
<keyword evidence="3" id="KW-1185">Reference proteome</keyword>
<gene>
    <name evidence="2" type="ORF">GCM10010954_35650</name>
</gene>
<proteinExistence type="predicted"/>
<organism evidence="2 3">
    <name type="scientific">Halobacillus andaensis</name>
    <dbReference type="NCBI Taxonomy" id="1176239"/>
    <lineage>
        <taxon>Bacteria</taxon>
        <taxon>Bacillati</taxon>
        <taxon>Bacillota</taxon>
        <taxon>Bacilli</taxon>
        <taxon>Bacillales</taxon>
        <taxon>Bacillaceae</taxon>
        <taxon>Halobacillus</taxon>
    </lineage>
</organism>
<reference evidence="2" key="2">
    <citation type="submission" date="2020-09" db="EMBL/GenBank/DDBJ databases">
        <authorList>
            <person name="Sun Q."/>
            <person name="Zhou Y."/>
        </authorList>
    </citation>
    <scope>NUCLEOTIDE SEQUENCE</scope>
    <source>
        <strain evidence="2">CGMCC 1.12153</strain>
    </source>
</reference>
<dbReference type="InterPro" id="IPR029068">
    <property type="entry name" value="Glyas_Bleomycin-R_OHBP_Dase"/>
</dbReference>
<dbReference type="PANTHER" id="PTHR40265:SF1">
    <property type="entry name" value="GLYOXALASE-LIKE DOMAIN-CONTAINING PROTEIN"/>
    <property type="match status" value="1"/>
</dbReference>
<dbReference type="Gene3D" id="3.10.180.10">
    <property type="entry name" value="2,3-Dihydroxybiphenyl 1,2-Dioxygenase, domain 1"/>
    <property type="match status" value="1"/>
</dbReference>
<evidence type="ECO:0000313" key="3">
    <source>
        <dbReference type="Proteomes" id="UP000660110"/>
    </source>
</evidence>
<dbReference type="AlphaFoldDB" id="A0A917F1G7"/>
<dbReference type="PANTHER" id="PTHR40265">
    <property type="entry name" value="BLL2707 PROTEIN"/>
    <property type="match status" value="1"/>
</dbReference>
<protein>
    <recommendedName>
        <fullName evidence="1">Glyoxalase-like domain-containing protein</fullName>
    </recommendedName>
</protein>
<dbReference type="Proteomes" id="UP000660110">
    <property type="component" value="Unassembled WGS sequence"/>
</dbReference>
<dbReference type="SUPFAM" id="SSF54593">
    <property type="entry name" value="Glyoxalase/Bleomycin resistance protein/Dihydroxybiphenyl dioxygenase"/>
    <property type="match status" value="1"/>
</dbReference>